<accession>A0AAX4K5E1</accession>
<feature type="region of interest" description="Disordered" evidence="1">
    <location>
        <begin position="1087"/>
        <end position="1140"/>
    </location>
</feature>
<dbReference type="GO" id="GO:0031625">
    <property type="term" value="F:ubiquitin protein ligase binding"/>
    <property type="evidence" value="ECO:0007669"/>
    <property type="project" value="TreeGrafter"/>
</dbReference>
<feature type="compositionally biased region" description="Polar residues" evidence="1">
    <location>
        <begin position="281"/>
        <end position="290"/>
    </location>
</feature>
<dbReference type="InterPro" id="IPR011021">
    <property type="entry name" value="Arrestin-like_N"/>
</dbReference>
<keyword evidence="4" id="KW-1185">Reference proteome</keyword>
<feature type="region of interest" description="Disordered" evidence="1">
    <location>
        <begin position="156"/>
        <end position="304"/>
    </location>
</feature>
<feature type="region of interest" description="Disordered" evidence="1">
    <location>
        <begin position="424"/>
        <end position="504"/>
    </location>
</feature>
<evidence type="ECO:0000256" key="1">
    <source>
        <dbReference type="SAM" id="MobiDB-lite"/>
    </source>
</evidence>
<feature type="region of interest" description="Disordered" evidence="1">
    <location>
        <begin position="1176"/>
        <end position="1264"/>
    </location>
</feature>
<protein>
    <recommendedName>
        <fullName evidence="2">Arrestin C-terminal-like domain-containing protein</fullName>
    </recommendedName>
</protein>
<dbReference type="GO" id="GO:0005829">
    <property type="term" value="C:cytosol"/>
    <property type="evidence" value="ECO:0007669"/>
    <property type="project" value="TreeGrafter"/>
</dbReference>
<dbReference type="RefSeq" id="XP_066079698.1">
    <property type="nucleotide sequence ID" value="XM_066223601.1"/>
</dbReference>
<evidence type="ECO:0000259" key="2">
    <source>
        <dbReference type="SMART" id="SM01017"/>
    </source>
</evidence>
<feature type="compositionally biased region" description="Polar residues" evidence="1">
    <location>
        <begin position="240"/>
        <end position="266"/>
    </location>
</feature>
<feature type="compositionally biased region" description="Basic and acidic residues" evidence="1">
    <location>
        <begin position="180"/>
        <end position="195"/>
    </location>
</feature>
<dbReference type="Proteomes" id="UP001355207">
    <property type="component" value="Chromosome 11"/>
</dbReference>
<dbReference type="PANTHER" id="PTHR11188:SF17">
    <property type="entry name" value="FI21816P1"/>
    <property type="match status" value="1"/>
</dbReference>
<dbReference type="InterPro" id="IPR011022">
    <property type="entry name" value="Arrestin_C-like"/>
</dbReference>
<dbReference type="Gene3D" id="2.60.40.640">
    <property type="match status" value="2"/>
</dbReference>
<feature type="compositionally biased region" description="Low complexity" evidence="1">
    <location>
        <begin position="391"/>
        <end position="401"/>
    </location>
</feature>
<feature type="region of interest" description="Disordered" evidence="1">
    <location>
        <begin position="526"/>
        <end position="713"/>
    </location>
</feature>
<dbReference type="AlphaFoldDB" id="A0AAX4K5E1"/>
<feature type="compositionally biased region" description="Polar residues" evidence="1">
    <location>
        <begin position="196"/>
        <end position="205"/>
    </location>
</feature>
<dbReference type="SMART" id="SM01017">
    <property type="entry name" value="Arrestin_C"/>
    <property type="match status" value="1"/>
</dbReference>
<gene>
    <name evidence="3" type="ORF">L201_007899</name>
</gene>
<feature type="compositionally biased region" description="Low complexity" evidence="1">
    <location>
        <begin position="625"/>
        <end position="640"/>
    </location>
</feature>
<sequence>MPKNNGPLQIRLTEPVIFLKGPSTGLDFRGRPQAVRQDGPTAMVRGLLTLRLSKPTRIRTISIKLEGKARTEWPEGIGSKRMDTSEEHVILLEQTTFFNAIHNDESRPKLGRRALSVGPGIRHDDDDLYFDHDHQLQETPSGTPNEEDDLDDWLEISRPGRRGLGGGSMIRSNSAMPGTHDNHSWHRDGFSRRPSFDQTPISTPPSLLDLSGLNIENRGPSPAYTPHASPPRRPVALPDHTSSIPSALRQSNSALPTLAREQSNDGTESRGRPSLHIHRPGSNQEVSTSRTQHRGSILEGEENITTGSALRPILVSRNSQTGNSGEVRFANPAQEADADKQATSSRRSSAALESDSTTTPEGVSVPPPSASLPTTGGGRAASVRTLGSQHSASSASLPLSPNENTEAEAHPSGIQAVSVVNTAHNTPVNSAPPSIRHHSSTETLGNTVPHSSGTESSPNPSRPTSTISNSNRQTSETSINNLPRNESSASVTRQGRSSRTGSASTIVETAGAISSGSHVNLPSALRNAARSQQRSTSNTPSIASSHQQQHLRTSTSTHRDSLDDSRGRKSSKFSLAATLRGLSRGIEETFHHHGRSSSKSRSRRSSPVRGAGESTSSGFSGERPSLSTNTTYSNSSINMSRQNSSNALATNNVDTMRRPASRNPSYRQDEFGVTSSDRGASTTRRSRSRDRSTSTARGNARGEDERSRSRARGRHIGMKVLTDKLGLGEHEDGHHHHVKDEDIHNWKEFRKGTYNYPISFPIPVNAPPTIHAEFGSVVYRLKATVVKVGALTPNLTEDMEITMIAQPQEDDMEETENVIVERQWEEQMRYQITLGGKAFPIAGTIPISIRLMPLLKCKIHRLTVALEEKTDYFAQERKVARHETPKRFILLFIKQPDYKERIEPLLPIISDDPNAAENSPIAEMARQAVINNPPTDVFDLERDPNDSMYAQLMEPQGPWHLEKELHLPDCSSKIKFTTKHEQTNITVSHWLKVTIRVERGDDVALDTKGRRKQFDIIIETPIKILDCRVNPQWNSLPTYSVTNRGIMTTSGVCAIHGNKGSTTEKQTKPENNLISTSSSIVHAHVTNEAGPSSSHMHRRGTTDNPNGMSSTNHHHNSNIAGPSGSGSHTPTGENPNGDDTLLERNIVYDRLMSGQQTETGETPPSYGEAIAVAAAENSARQSRSRSRVNINPNNNLNDTYHGGARSGLNSRSVSRVRLNDDIPTERERGRGHDQDDANSDQIVFSTRTRSNNNSRSRSRLGIRD</sequence>
<feature type="compositionally biased region" description="Low complexity" evidence="1">
    <location>
        <begin position="674"/>
        <end position="683"/>
    </location>
</feature>
<dbReference type="GO" id="GO:0005886">
    <property type="term" value="C:plasma membrane"/>
    <property type="evidence" value="ECO:0007669"/>
    <property type="project" value="TreeGrafter"/>
</dbReference>
<evidence type="ECO:0000313" key="3">
    <source>
        <dbReference type="EMBL" id="WWC92936.1"/>
    </source>
</evidence>
<dbReference type="GO" id="GO:0030674">
    <property type="term" value="F:protein-macromolecule adaptor activity"/>
    <property type="evidence" value="ECO:0007669"/>
    <property type="project" value="TreeGrafter"/>
</dbReference>
<feature type="compositionally biased region" description="Basic residues" evidence="1">
    <location>
        <begin position="592"/>
        <end position="606"/>
    </location>
</feature>
<dbReference type="PANTHER" id="PTHR11188">
    <property type="entry name" value="ARRESTIN DOMAIN CONTAINING PROTEIN"/>
    <property type="match status" value="1"/>
</dbReference>
<dbReference type="InterPro" id="IPR014752">
    <property type="entry name" value="Arrestin-like_C"/>
</dbReference>
<feature type="compositionally biased region" description="Polar residues" evidence="1">
    <location>
        <begin position="529"/>
        <end position="556"/>
    </location>
</feature>
<dbReference type="EMBL" id="CP144108">
    <property type="protein sequence ID" value="WWC92936.1"/>
    <property type="molecule type" value="Genomic_DNA"/>
</dbReference>
<feature type="domain" description="Arrestin C-terminal-like" evidence="2">
    <location>
        <begin position="824"/>
        <end position="1029"/>
    </location>
</feature>
<dbReference type="Pfam" id="PF00339">
    <property type="entry name" value="Arrestin_N"/>
    <property type="match status" value="1"/>
</dbReference>
<feature type="compositionally biased region" description="Low complexity" evidence="1">
    <location>
        <begin position="1121"/>
        <end position="1132"/>
    </location>
</feature>
<feature type="compositionally biased region" description="Basic and acidic residues" evidence="1">
    <location>
        <begin position="557"/>
        <end position="567"/>
    </location>
</feature>
<feature type="compositionally biased region" description="Polar residues" evidence="1">
    <location>
        <begin position="1102"/>
        <end position="1111"/>
    </location>
</feature>
<name>A0AAX4K5E1_9TREE</name>
<feature type="compositionally biased region" description="Polar residues" evidence="1">
    <location>
        <begin position="1187"/>
        <end position="1198"/>
    </location>
</feature>
<feature type="compositionally biased region" description="Basic and acidic residues" evidence="1">
    <location>
        <begin position="1217"/>
        <end position="1235"/>
    </location>
</feature>
<dbReference type="GO" id="GO:0070086">
    <property type="term" value="P:ubiquitin-dependent endocytosis"/>
    <property type="evidence" value="ECO:0007669"/>
    <property type="project" value="TreeGrafter"/>
</dbReference>
<proteinExistence type="predicted"/>
<evidence type="ECO:0000313" key="4">
    <source>
        <dbReference type="Proteomes" id="UP001355207"/>
    </source>
</evidence>
<feature type="compositionally biased region" description="Polar residues" evidence="1">
    <location>
        <begin position="641"/>
        <end position="654"/>
    </location>
</feature>
<feature type="region of interest" description="Disordered" evidence="1">
    <location>
        <begin position="317"/>
        <end position="411"/>
    </location>
</feature>
<reference evidence="3 4" key="1">
    <citation type="submission" date="2024-01" db="EMBL/GenBank/DDBJ databases">
        <title>Comparative genomics of Cryptococcus and Kwoniella reveals pathogenesis evolution and contrasting modes of karyotype evolution via chromosome fusion or intercentromeric recombination.</title>
        <authorList>
            <person name="Coelho M.A."/>
            <person name="David-Palma M."/>
            <person name="Shea T."/>
            <person name="Bowers K."/>
            <person name="McGinley-Smith S."/>
            <person name="Mohammad A.W."/>
            <person name="Gnirke A."/>
            <person name="Yurkov A.M."/>
            <person name="Nowrousian M."/>
            <person name="Sun S."/>
            <person name="Cuomo C.A."/>
            <person name="Heitman J."/>
        </authorList>
    </citation>
    <scope>NUCLEOTIDE SEQUENCE [LARGE SCALE GENOMIC DNA]</scope>
    <source>
        <strain evidence="3 4">CBS 6074</strain>
    </source>
</reference>
<feature type="compositionally biased region" description="Polar residues" evidence="1">
    <location>
        <begin position="441"/>
        <end position="504"/>
    </location>
</feature>
<dbReference type="GeneID" id="91098567"/>
<dbReference type="InterPro" id="IPR050357">
    <property type="entry name" value="Arrestin_domain-protein"/>
</dbReference>
<feature type="compositionally biased region" description="Low complexity" evidence="1">
    <location>
        <begin position="1245"/>
        <end position="1255"/>
    </location>
</feature>
<organism evidence="3 4">
    <name type="scientific">Kwoniella dendrophila CBS 6074</name>
    <dbReference type="NCBI Taxonomy" id="1295534"/>
    <lineage>
        <taxon>Eukaryota</taxon>
        <taxon>Fungi</taxon>
        <taxon>Dikarya</taxon>
        <taxon>Basidiomycota</taxon>
        <taxon>Agaricomycotina</taxon>
        <taxon>Tremellomycetes</taxon>
        <taxon>Tremellales</taxon>
        <taxon>Cryptococcaceae</taxon>
        <taxon>Kwoniella</taxon>
    </lineage>
</organism>
<dbReference type="Pfam" id="PF02752">
    <property type="entry name" value="Arrestin_C"/>
    <property type="match status" value="1"/>
</dbReference>